<keyword evidence="3" id="KW-1185">Reference proteome</keyword>
<evidence type="ECO:0000313" key="2">
    <source>
        <dbReference type="EMBL" id="RAJ08632.1"/>
    </source>
</evidence>
<dbReference type="GO" id="GO:0003700">
    <property type="term" value="F:DNA-binding transcription factor activity"/>
    <property type="evidence" value="ECO:0007669"/>
    <property type="project" value="InterPro"/>
</dbReference>
<dbReference type="InterPro" id="IPR000835">
    <property type="entry name" value="HTH_MarR-typ"/>
</dbReference>
<dbReference type="Pfam" id="PF12802">
    <property type="entry name" value="MarR_2"/>
    <property type="match status" value="1"/>
</dbReference>
<gene>
    <name evidence="2" type="ORF">LX64_01286</name>
</gene>
<dbReference type="EMBL" id="QLLL01000002">
    <property type="protein sequence ID" value="RAJ08632.1"/>
    <property type="molecule type" value="Genomic_DNA"/>
</dbReference>
<dbReference type="PANTHER" id="PTHR33164">
    <property type="entry name" value="TRANSCRIPTIONAL REGULATOR, MARR FAMILY"/>
    <property type="match status" value="1"/>
</dbReference>
<keyword evidence="2" id="KW-0238">DNA-binding</keyword>
<sequence length="145" mass="16424">MKEKQKTIQDIRAFNRYYTRLLGLLDDHLLDSTYSLSEVRVLYEINAQQPVSASEVIAAMGIDKGYLSRVLKQFEKDKLIAKQVSGEDARVTLISLTPKGALLFNELNAASEEQITTLINKLSKEERQQLVDHMQSIKNLLGGDR</sequence>
<accession>A0A327QYE0</accession>
<feature type="domain" description="HTH marR-type" evidence="1">
    <location>
        <begin position="4"/>
        <end position="139"/>
    </location>
</feature>
<protein>
    <submittedName>
        <fullName evidence="2">DNA-binding MarR family transcriptional regulator</fullName>
    </submittedName>
</protein>
<comment type="caution">
    <text evidence="2">The sequence shown here is derived from an EMBL/GenBank/DDBJ whole genome shotgun (WGS) entry which is preliminary data.</text>
</comment>
<dbReference type="Proteomes" id="UP000249547">
    <property type="component" value="Unassembled WGS sequence"/>
</dbReference>
<dbReference type="PROSITE" id="PS50995">
    <property type="entry name" value="HTH_MARR_2"/>
    <property type="match status" value="1"/>
</dbReference>
<name>A0A327QYE0_9BACT</name>
<dbReference type="SMART" id="SM00347">
    <property type="entry name" value="HTH_MARR"/>
    <property type="match status" value="1"/>
</dbReference>
<dbReference type="Gene3D" id="1.10.10.10">
    <property type="entry name" value="Winged helix-like DNA-binding domain superfamily/Winged helix DNA-binding domain"/>
    <property type="match status" value="1"/>
</dbReference>
<evidence type="ECO:0000259" key="1">
    <source>
        <dbReference type="PROSITE" id="PS50995"/>
    </source>
</evidence>
<dbReference type="SUPFAM" id="SSF46785">
    <property type="entry name" value="Winged helix' DNA-binding domain"/>
    <property type="match status" value="1"/>
</dbReference>
<organism evidence="2 3">
    <name type="scientific">Chitinophaga skermanii</name>
    <dbReference type="NCBI Taxonomy" id="331697"/>
    <lineage>
        <taxon>Bacteria</taxon>
        <taxon>Pseudomonadati</taxon>
        <taxon>Bacteroidota</taxon>
        <taxon>Chitinophagia</taxon>
        <taxon>Chitinophagales</taxon>
        <taxon>Chitinophagaceae</taxon>
        <taxon>Chitinophaga</taxon>
    </lineage>
</organism>
<proteinExistence type="predicted"/>
<dbReference type="InterPro" id="IPR036388">
    <property type="entry name" value="WH-like_DNA-bd_sf"/>
</dbReference>
<dbReference type="GO" id="GO:0003677">
    <property type="term" value="F:DNA binding"/>
    <property type="evidence" value="ECO:0007669"/>
    <property type="project" value="UniProtKB-KW"/>
</dbReference>
<dbReference type="GO" id="GO:0006950">
    <property type="term" value="P:response to stress"/>
    <property type="evidence" value="ECO:0007669"/>
    <property type="project" value="TreeGrafter"/>
</dbReference>
<dbReference type="PANTHER" id="PTHR33164:SF43">
    <property type="entry name" value="HTH-TYPE TRANSCRIPTIONAL REPRESSOR YETL"/>
    <property type="match status" value="1"/>
</dbReference>
<dbReference type="RefSeq" id="WP_111596763.1">
    <property type="nucleotide sequence ID" value="NZ_QLLL01000002.1"/>
</dbReference>
<dbReference type="PRINTS" id="PR00598">
    <property type="entry name" value="HTHMARR"/>
</dbReference>
<evidence type="ECO:0000313" key="3">
    <source>
        <dbReference type="Proteomes" id="UP000249547"/>
    </source>
</evidence>
<dbReference type="InterPro" id="IPR039422">
    <property type="entry name" value="MarR/SlyA-like"/>
</dbReference>
<dbReference type="InterPro" id="IPR036390">
    <property type="entry name" value="WH_DNA-bd_sf"/>
</dbReference>
<dbReference type="AlphaFoldDB" id="A0A327QYE0"/>
<dbReference type="OrthoDB" id="5419426at2"/>
<reference evidence="2 3" key="1">
    <citation type="submission" date="2018-06" db="EMBL/GenBank/DDBJ databases">
        <title>Genomic Encyclopedia of Archaeal and Bacterial Type Strains, Phase II (KMG-II): from individual species to whole genera.</title>
        <authorList>
            <person name="Goeker M."/>
        </authorList>
    </citation>
    <scope>NUCLEOTIDE SEQUENCE [LARGE SCALE GENOMIC DNA]</scope>
    <source>
        <strain evidence="2 3">DSM 23857</strain>
    </source>
</reference>